<dbReference type="Proteomes" id="UP000824133">
    <property type="component" value="Unassembled WGS sequence"/>
</dbReference>
<keyword evidence="4 6" id="KW-0472">Membrane</keyword>
<evidence type="ECO:0000313" key="7">
    <source>
        <dbReference type="EMBL" id="HIY79238.1"/>
    </source>
</evidence>
<evidence type="ECO:0000256" key="4">
    <source>
        <dbReference type="ARBA" id="ARBA00023136"/>
    </source>
</evidence>
<feature type="transmembrane region" description="Helical" evidence="6">
    <location>
        <begin position="197"/>
        <end position="226"/>
    </location>
</feature>
<evidence type="ECO:0000256" key="5">
    <source>
        <dbReference type="ARBA" id="ARBA00049660"/>
    </source>
</evidence>
<dbReference type="PANTHER" id="PTHR30520:SF6">
    <property type="entry name" value="FORMATE_NITRATE FAMILY TRANSPORTER (EUROFUNG)"/>
    <property type="match status" value="1"/>
</dbReference>
<feature type="transmembrane region" description="Helical" evidence="6">
    <location>
        <begin position="162"/>
        <end position="185"/>
    </location>
</feature>
<comment type="caution">
    <text evidence="7">The sequence shown here is derived from an EMBL/GenBank/DDBJ whole genome shotgun (WGS) entry which is preliminary data.</text>
</comment>
<feature type="transmembrane region" description="Helical" evidence="6">
    <location>
        <begin position="79"/>
        <end position="102"/>
    </location>
</feature>
<keyword evidence="3 6" id="KW-1133">Transmembrane helix</keyword>
<dbReference type="GO" id="GO:0005886">
    <property type="term" value="C:plasma membrane"/>
    <property type="evidence" value="ECO:0007669"/>
    <property type="project" value="TreeGrafter"/>
</dbReference>
<name>A0A9D1ZD94_9ACTN</name>
<accession>A0A9D1ZD94</accession>
<comment type="similarity">
    <text evidence="5">Belongs to the FNT transporter (TC 1.A.16) family.</text>
</comment>
<organism evidence="7 8">
    <name type="scientific">Candidatus Olsenella excrementavium</name>
    <dbReference type="NCBI Taxonomy" id="2838709"/>
    <lineage>
        <taxon>Bacteria</taxon>
        <taxon>Bacillati</taxon>
        <taxon>Actinomycetota</taxon>
        <taxon>Coriobacteriia</taxon>
        <taxon>Coriobacteriales</taxon>
        <taxon>Atopobiaceae</taxon>
        <taxon>Olsenella</taxon>
    </lineage>
</organism>
<dbReference type="AlphaFoldDB" id="A0A9D1ZD94"/>
<feature type="transmembrane region" description="Helical" evidence="6">
    <location>
        <begin position="36"/>
        <end position="59"/>
    </location>
</feature>
<protein>
    <submittedName>
        <fullName evidence="7">Formate/nitrite transporter family protein</fullName>
    </submittedName>
</protein>
<comment type="subcellular location">
    <subcellularLocation>
        <location evidence="1">Membrane</location>
        <topology evidence="1">Multi-pass membrane protein</topology>
    </subcellularLocation>
</comment>
<proteinExistence type="inferred from homology"/>
<evidence type="ECO:0000256" key="6">
    <source>
        <dbReference type="SAM" id="Phobius"/>
    </source>
</evidence>
<evidence type="ECO:0000256" key="1">
    <source>
        <dbReference type="ARBA" id="ARBA00004141"/>
    </source>
</evidence>
<dbReference type="EMBL" id="DXCP01000015">
    <property type="protein sequence ID" value="HIY79238.1"/>
    <property type="molecule type" value="Genomic_DNA"/>
</dbReference>
<evidence type="ECO:0000256" key="3">
    <source>
        <dbReference type="ARBA" id="ARBA00022989"/>
    </source>
</evidence>
<evidence type="ECO:0000313" key="8">
    <source>
        <dbReference type="Proteomes" id="UP000824133"/>
    </source>
</evidence>
<feature type="transmembrane region" description="Helical" evidence="6">
    <location>
        <begin position="246"/>
        <end position="269"/>
    </location>
</feature>
<dbReference type="Pfam" id="PF01226">
    <property type="entry name" value="Form_Nir_trans"/>
    <property type="match status" value="1"/>
</dbReference>
<dbReference type="InterPro" id="IPR024002">
    <property type="entry name" value="For/NO2_transpt_CS"/>
</dbReference>
<gene>
    <name evidence="7" type="ORF">IAA42_02220</name>
</gene>
<dbReference type="PANTHER" id="PTHR30520">
    <property type="entry name" value="FORMATE TRANSPORTER-RELATED"/>
    <property type="match status" value="1"/>
</dbReference>
<sequence>MRVTEKPSSSYSGAMTPASMELKNERVAETKAGTDVVSALVLSVLAGVFISMGATFMLVVKSDASLPFAATQLLGGFSFALGLFLILAAGAELFTGNCLMVMGPLAGRFSWGRLLASWFVVLLGNLLGSILAAALVLAADVASANGGALGEAAIAVAEGKVALGWGVAFFRAVLCNLLVCLAVWVGHSANSVTDKFFSALLPVMAFMAAGFEHCVANMFFLPYALMLQATGMISGTVDLPGVLHNLSAATLGNLVGGVVLVGVSYWFVYGRSRAERGKRD</sequence>
<dbReference type="GO" id="GO:0015499">
    <property type="term" value="F:formate transmembrane transporter activity"/>
    <property type="evidence" value="ECO:0007669"/>
    <property type="project" value="TreeGrafter"/>
</dbReference>
<reference evidence="7" key="2">
    <citation type="submission" date="2021-04" db="EMBL/GenBank/DDBJ databases">
        <authorList>
            <person name="Gilroy R."/>
        </authorList>
    </citation>
    <scope>NUCLEOTIDE SEQUENCE</scope>
    <source>
        <strain evidence="7">ChiHjej10B9-743</strain>
    </source>
</reference>
<dbReference type="PROSITE" id="PS01006">
    <property type="entry name" value="FORMATE_NITRITE_TP_2"/>
    <property type="match status" value="1"/>
</dbReference>
<dbReference type="InterPro" id="IPR000292">
    <property type="entry name" value="For/NO2_transpt"/>
</dbReference>
<keyword evidence="2 6" id="KW-0812">Transmembrane</keyword>
<dbReference type="InterPro" id="IPR023271">
    <property type="entry name" value="Aquaporin-like"/>
</dbReference>
<feature type="transmembrane region" description="Helical" evidence="6">
    <location>
        <begin position="114"/>
        <end position="142"/>
    </location>
</feature>
<evidence type="ECO:0000256" key="2">
    <source>
        <dbReference type="ARBA" id="ARBA00022692"/>
    </source>
</evidence>
<reference evidence="7" key="1">
    <citation type="journal article" date="2021" name="PeerJ">
        <title>Extensive microbial diversity within the chicken gut microbiome revealed by metagenomics and culture.</title>
        <authorList>
            <person name="Gilroy R."/>
            <person name="Ravi A."/>
            <person name="Getino M."/>
            <person name="Pursley I."/>
            <person name="Horton D.L."/>
            <person name="Alikhan N.F."/>
            <person name="Baker D."/>
            <person name="Gharbi K."/>
            <person name="Hall N."/>
            <person name="Watson M."/>
            <person name="Adriaenssens E.M."/>
            <person name="Foster-Nyarko E."/>
            <person name="Jarju S."/>
            <person name="Secka A."/>
            <person name="Antonio M."/>
            <person name="Oren A."/>
            <person name="Chaudhuri R.R."/>
            <person name="La Ragione R."/>
            <person name="Hildebrand F."/>
            <person name="Pallen M.J."/>
        </authorList>
    </citation>
    <scope>NUCLEOTIDE SEQUENCE</scope>
    <source>
        <strain evidence="7">ChiHjej10B9-743</strain>
    </source>
</reference>
<dbReference type="Gene3D" id="1.20.1080.10">
    <property type="entry name" value="Glycerol uptake facilitator protein"/>
    <property type="match status" value="1"/>
</dbReference>